<dbReference type="EMBL" id="JADLQN010000003">
    <property type="protein sequence ID" value="MBF6356828.1"/>
    <property type="molecule type" value="Genomic_DNA"/>
</dbReference>
<dbReference type="RefSeq" id="WP_195003648.1">
    <property type="nucleotide sequence ID" value="NZ_JADLQN010000003.1"/>
</dbReference>
<proteinExistence type="predicted"/>
<evidence type="ECO:0000313" key="1">
    <source>
        <dbReference type="EMBL" id="MBF6356828.1"/>
    </source>
</evidence>
<keyword evidence="2" id="KW-1185">Reference proteome</keyword>
<name>A0ABS0DEE0_9NOCA</name>
<accession>A0ABS0DEE0</accession>
<sequence length="203" mass="22442">MTQTRGLRDGFDADGLNTALAEAVCLNADVDPAAARLVLDLGVPVLPENGDAPRERPLRLTFSGVTRIAASLRVHAWGDAPPDVLPLTIDGLARAIRSFGGGRLHGWEYIDVDDSGWALWRELLSFDTVVEDRVSAHVLEFSQEEGTNPRELDVRVWFDDLTIHDRSGTEIPLADFIANGARWWQAHDKGDPRTLEFEIIPPL</sequence>
<comment type="caution">
    <text evidence="1">The sequence shown here is derived from an EMBL/GenBank/DDBJ whole genome shotgun (WGS) entry which is preliminary data.</text>
</comment>
<protein>
    <submittedName>
        <fullName evidence="1">Uncharacterized protein</fullName>
    </submittedName>
</protein>
<gene>
    <name evidence="1" type="ORF">IU449_20150</name>
</gene>
<dbReference type="Proteomes" id="UP000707731">
    <property type="component" value="Unassembled WGS sequence"/>
</dbReference>
<reference evidence="1 2" key="1">
    <citation type="submission" date="2020-10" db="EMBL/GenBank/DDBJ databases">
        <title>Identification of Nocardia species via Next-generation sequencing and recognition of intraspecies genetic diversity.</title>
        <authorList>
            <person name="Li P."/>
            <person name="Li P."/>
            <person name="Lu B."/>
        </authorList>
    </citation>
    <scope>NUCLEOTIDE SEQUENCE [LARGE SCALE GENOMIC DNA]</scope>
    <source>
        <strain evidence="1 2">BJ06-0143</strain>
    </source>
</reference>
<evidence type="ECO:0000313" key="2">
    <source>
        <dbReference type="Proteomes" id="UP000707731"/>
    </source>
</evidence>
<organism evidence="1 2">
    <name type="scientific">Nocardia higoensis</name>
    <dbReference type="NCBI Taxonomy" id="228599"/>
    <lineage>
        <taxon>Bacteria</taxon>
        <taxon>Bacillati</taxon>
        <taxon>Actinomycetota</taxon>
        <taxon>Actinomycetes</taxon>
        <taxon>Mycobacteriales</taxon>
        <taxon>Nocardiaceae</taxon>
        <taxon>Nocardia</taxon>
    </lineage>
</organism>